<evidence type="ECO:0000259" key="7">
    <source>
        <dbReference type="PROSITE" id="PS50888"/>
    </source>
</evidence>
<sequence length="330" mass="37154">MNRVQNVFLAENNHGDTISVVGKPESLKNKEANSASFKSNGSGSESDIPENTEQRRASIGEKHSQATGRKNNSVNLIEFSNPFPIRGTNLGNGSYAMKKEYKEEWNIEYELEQQNKENGFTMWGSPMEYQDTRISPFDNMSRTSVVSEVTSQLSSDSITPLNSPRSSQSNAAGGCLSMNNIYNIDSNSFSTAAAITSTSAVTENVSMRERSLSVDYTHIKNMQKQKTRRESHNAVERRRRDIINGKIEELGSLLSGNYRIVPDIKGVSKQKISSINSQRREGKLNKGTILCHAVEYLKDLTRTIEYQRVKMKLLEKENLELKNALDNRKR</sequence>
<protein>
    <recommendedName>
        <fullName evidence="7">BHLH domain-containing protein</fullName>
    </recommendedName>
</protein>
<accession>A0A1E4TGX2</accession>
<keyword evidence="4" id="KW-0804">Transcription</keyword>
<dbReference type="SUPFAM" id="SSF47459">
    <property type="entry name" value="HLH, helix-loop-helix DNA-binding domain"/>
    <property type="match status" value="1"/>
</dbReference>
<evidence type="ECO:0000256" key="3">
    <source>
        <dbReference type="ARBA" id="ARBA00023125"/>
    </source>
</evidence>
<proteinExistence type="predicted"/>
<evidence type="ECO:0000313" key="9">
    <source>
        <dbReference type="Proteomes" id="UP000095023"/>
    </source>
</evidence>
<feature type="domain" description="BHLH" evidence="7">
    <location>
        <begin position="227"/>
        <end position="300"/>
    </location>
</feature>
<dbReference type="Gene3D" id="4.10.280.10">
    <property type="entry name" value="Helix-loop-helix DNA-binding domain"/>
    <property type="match status" value="1"/>
</dbReference>
<dbReference type="Pfam" id="PF00010">
    <property type="entry name" value="HLH"/>
    <property type="match status" value="1"/>
</dbReference>
<evidence type="ECO:0000256" key="2">
    <source>
        <dbReference type="ARBA" id="ARBA00023015"/>
    </source>
</evidence>
<evidence type="ECO:0000256" key="5">
    <source>
        <dbReference type="ARBA" id="ARBA00023242"/>
    </source>
</evidence>
<keyword evidence="3" id="KW-0238">DNA-binding</keyword>
<gene>
    <name evidence="8" type="ORF">CANCADRAFT_44604</name>
</gene>
<dbReference type="GO" id="GO:0000978">
    <property type="term" value="F:RNA polymerase II cis-regulatory region sequence-specific DNA binding"/>
    <property type="evidence" value="ECO:0007669"/>
    <property type="project" value="TreeGrafter"/>
</dbReference>
<dbReference type="Proteomes" id="UP000095023">
    <property type="component" value="Unassembled WGS sequence"/>
</dbReference>
<evidence type="ECO:0000256" key="6">
    <source>
        <dbReference type="SAM" id="MobiDB-lite"/>
    </source>
</evidence>
<evidence type="ECO:0000256" key="4">
    <source>
        <dbReference type="ARBA" id="ARBA00023163"/>
    </source>
</evidence>
<dbReference type="OrthoDB" id="690068at2759"/>
<dbReference type="PROSITE" id="PS50888">
    <property type="entry name" value="BHLH"/>
    <property type="match status" value="1"/>
</dbReference>
<feature type="region of interest" description="Disordered" evidence="6">
    <location>
        <begin position="17"/>
        <end position="72"/>
    </location>
</feature>
<dbReference type="CDD" id="cd11387">
    <property type="entry name" value="bHLHzip_USF_MITF"/>
    <property type="match status" value="1"/>
</dbReference>
<comment type="subcellular location">
    <subcellularLocation>
        <location evidence="1">Nucleus</location>
    </subcellularLocation>
</comment>
<dbReference type="PANTHER" id="PTHR45776">
    <property type="entry name" value="MIP04163P"/>
    <property type="match status" value="1"/>
</dbReference>
<keyword evidence="9" id="KW-1185">Reference proteome</keyword>
<feature type="compositionally biased region" description="Basic and acidic residues" evidence="6">
    <location>
        <begin position="52"/>
        <end position="64"/>
    </location>
</feature>
<keyword evidence="5" id="KW-0539">Nucleus</keyword>
<organism evidence="8 9">
    <name type="scientific">Tortispora caseinolytica NRRL Y-17796</name>
    <dbReference type="NCBI Taxonomy" id="767744"/>
    <lineage>
        <taxon>Eukaryota</taxon>
        <taxon>Fungi</taxon>
        <taxon>Dikarya</taxon>
        <taxon>Ascomycota</taxon>
        <taxon>Saccharomycotina</taxon>
        <taxon>Trigonopsidomycetes</taxon>
        <taxon>Trigonopsidales</taxon>
        <taxon>Trigonopsidaceae</taxon>
        <taxon>Tortispora</taxon>
    </lineage>
</organism>
<dbReference type="InterPro" id="IPR036638">
    <property type="entry name" value="HLH_DNA-bd_sf"/>
</dbReference>
<dbReference type="EMBL" id="KV453842">
    <property type="protein sequence ID" value="ODV90979.1"/>
    <property type="molecule type" value="Genomic_DNA"/>
</dbReference>
<dbReference type="InterPro" id="IPR011598">
    <property type="entry name" value="bHLH_dom"/>
</dbReference>
<dbReference type="SMART" id="SM00353">
    <property type="entry name" value="HLH"/>
    <property type="match status" value="1"/>
</dbReference>
<keyword evidence="2" id="KW-0805">Transcription regulation</keyword>
<dbReference type="AlphaFoldDB" id="A0A1E4TGX2"/>
<evidence type="ECO:0000313" key="8">
    <source>
        <dbReference type="EMBL" id="ODV90979.1"/>
    </source>
</evidence>
<dbReference type="GO" id="GO:0000981">
    <property type="term" value="F:DNA-binding transcription factor activity, RNA polymerase II-specific"/>
    <property type="evidence" value="ECO:0007669"/>
    <property type="project" value="TreeGrafter"/>
</dbReference>
<dbReference type="PANTHER" id="PTHR45776:SF2">
    <property type="entry name" value="MIP04163P"/>
    <property type="match status" value="1"/>
</dbReference>
<dbReference type="GO" id="GO:0046983">
    <property type="term" value="F:protein dimerization activity"/>
    <property type="evidence" value="ECO:0007669"/>
    <property type="project" value="InterPro"/>
</dbReference>
<name>A0A1E4TGX2_9ASCO</name>
<dbReference type="GO" id="GO:0005634">
    <property type="term" value="C:nucleus"/>
    <property type="evidence" value="ECO:0007669"/>
    <property type="project" value="UniProtKB-SubCell"/>
</dbReference>
<evidence type="ECO:0000256" key="1">
    <source>
        <dbReference type="ARBA" id="ARBA00004123"/>
    </source>
</evidence>
<reference evidence="9" key="1">
    <citation type="submission" date="2016-02" db="EMBL/GenBank/DDBJ databases">
        <title>Comparative genomics of biotechnologically important yeasts.</title>
        <authorList>
            <consortium name="DOE Joint Genome Institute"/>
            <person name="Riley R."/>
            <person name="Haridas S."/>
            <person name="Wolfe K.H."/>
            <person name="Lopes M.R."/>
            <person name="Hittinger C.T."/>
            <person name="Goker M."/>
            <person name="Salamov A."/>
            <person name="Wisecaver J."/>
            <person name="Long T.M."/>
            <person name="Aerts A.L."/>
            <person name="Barry K."/>
            <person name="Choi C."/>
            <person name="Clum A."/>
            <person name="Coughlan A.Y."/>
            <person name="Deshpande S."/>
            <person name="Douglass A.P."/>
            <person name="Hanson S.J."/>
            <person name="Klenk H.-P."/>
            <person name="Labutti K."/>
            <person name="Lapidus A."/>
            <person name="Lindquist E."/>
            <person name="Lipzen A."/>
            <person name="Meier-Kolthoff J.P."/>
            <person name="Ohm R.A."/>
            <person name="Otillar R.P."/>
            <person name="Pangilinan J."/>
            <person name="Peng Y."/>
            <person name="Rokas A."/>
            <person name="Rosa C.A."/>
            <person name="Scheuner C."/>
            <person name="Sibirny A.A."/>
            <person name="Slot J.C."/>
            <person name="Stielow J.B."/>
            <person name="Sun H."/>
            <person name="Kurtzman C.P."/>
            <person name="Blackwell M."/>
            <person name="Jeffries T.W."/>
            <person name="Grigoriev I.V."/>
        </authorList>
    </citation>
    <scope>NUCLEOTIDE SEQUENCE [LARGE SCALE GENOMIC DNA]</scope>
    <source>
        <strain evidence="9">NRRL Y-17796</strain>
    </source>
</reference>
<feature type="compositionally biased region" description="Polar residues" evidence="6">
    <location>
        <begin position="32"/>
        <end position="51"/>
    </location>
</feature>